<dbReference type="AlphaFoldDB" id="A0A8J5MPC7"/>
<organism evidence="1 2">
    <name type="scientific">Homarus americanus</name>
    <name type="common">American lobster</name>
    <dbReference type="NCBI Taxonomy" id="6706"/>
    <lineage>
        <taxon>Eukaryota</taxon>
        <taxon>Metazoa</taxon>
        <taxon>Ecdysozoa</taxon>
        <taxon>Arthropoda</taxon>
        <taxon>Crustacea</taxon>
        <taxon>Multicrustacea</taxon>
        <taxon>Malacostraca</taxon>
        <taxon>Eumalacostraca</taxon>
        <taxon>Eucarida</taxon>
        <taxon>Decapoda</taxon>
        <taxon>Pleocyemata</taxon>
        <taxon>Astacidea</taxon>
        <taxon>Nephropoidea</taxon>
        <taxon>Nephropidae</taxon>
        <taxon>Homarus</taxon>
    </lineage>
</organism>
<name>A0A8J5MPC7_HOMAM</name>
<gene>
    <name evidence="1" type="ORF">Hamer_G011470</name>
</gene>
<feature type="non-terminal residue" evidence="1">
    <location>
        <position position="67"/>
    </location>
</feature>
<comment type="caution">
    <text evidence="1">The sequence shown here is derived from an EMBL/GenBank/DDBJ whole genome shotgun (WGS) entry which is preliminary data.</text>
</comment>
<protein>
    <submittedName>
        <fullName evidence="1">Uncharacterized protein</fullName>
    </submittedName>
</protein>
<dbReference type="EMBL" id="JAHLQT010034478">
    <property type="protein sequence ID" value="KAG7158794.1"/>
    <property type="molecule type" value="Genomic_DNA"/>
</dbReference>
<evidence type="ECO:0000313" key="2">
    <source>
        <dbReference type="Proteomes" id="UP000747542"/>
    </source>
</evidence>
<evidence type="ECO:0000313" key="1">
    <source>
        <dbReference type="EMBL" id="KAG7158794.1"/>
    </source>
</evidence>
<proteinExistence type="predicted"/>
<reference evidence="1" key="1">
    <citation type="journal article" date="2021" name="Sci. Adv.">
        <title>The American lobster genome reveals insights on longevity, neural, and immune adaptations.</title>
        <authorList>
            <person name="Polinski J.M."/>
            <person name="Zimin A.V."/>
            <person name="Clark K.F."/>
            <person name="Kohn A.B."/>
            <person name="Sadowski N."/>
            <person name="Timp W."/>
            <person name="Ptitsyn A."/>
            <person name="Khanna P."/>
            <person name="Romanova D.Y."/>
            <person name="Williams P."/>
            <person name="Greenwood S.J."/>
            <person name="Moroz L.L."/>
            <person name="Walt D.R."/>
            <person name="Bodnar A.G."/>
        </authorList>
    </citation>
    <scope>NUCLEOTIDE SEQUENCE</scope>
    <source>
        <strain evidence="1">GMGI-L3</strain>
    </source>
</reference>
<accession>A0A8J5MPC7</accession>
<sequence length="67" mass="7380">DCQKHKPHETCIEELDQLQNVPRLLCGSSDHMSGGCWGRIDHCTLVLVCTTAAVYYPPSCLPSSTHP</sequence>
<feature type="non-terminal residue" evidence="1">
    <location>
        <position position="1"/>
    </location>
</feature>
<dbReference type="Proteomes" id="UP000747542">
    <property type="component" value="Unassembled WGS sequence"/>
</dbReference>
<keyword evidence="2" id="KW-1185">Reference proteome</keyword>